<accession>A0A8X6V185</accession>
<gene>
    <name evidence="2" type="ORF">TNCV_3685101</name>
</gene>
<evidence type="ECO:0000256" key="1">
    <source>
        <dbReference type="SAM" id="MobiDB-lite"/>
    </source>
</evidence>
<feature type="region of interest" description="Disordered" evidence="1">
    <location>
        <begin position="1"/>
        <end position="22"/>
    </location>
</feature>
<comment type="caution">
    <text evidence="2">The sequence shown here is derived from an EMBL/GenBank/DDBJ whole genome shotgun (WGS) entry which is preliminary data.</text>
</comment>
<sequence>MGFHGESRHGQELPRVSKRSHSNKISLMRRLARESLLLPMGMGHEIESRGYWKSITGISLFKLSHHTNELSLTTNDCVHVNSVLELQHRAIEEEVKHPMSLKTNIKAKIQQLTSGRSQVKPQLPERSTKYLAERKTALPHQGLSNMG</sequence>
<dbReference type="EMBL" id="BMAU01021186">
    <property type="protein sequence ID" value="GFX95458.1"/>
    <property type="molecule type" value="Genomic_DNA"/>
</dbReference>
<keyword evidence="3" id="KW-1185">Reference proteome</keyword>
<evidence type="ECO:0000313" key="2">
    <source>
        <dbReference type="EMBL" id="GFX95458.1"/>
    </source>
</evidence>
<evidence type="ECO:0000313" key="3">
    <source>
        <dbReference type="Proteomes" id="UP000887159"/>
    </source>
</evidence>
<protein>
    <submittedName>
        <fullName evidence="2">Uncharacterized protein</fullName>
    </submittedName>
</protein>
<feature type="compositionally biased region" description="Basic and acidic residues" evidence="1">
    <location>
        <begin position="1"/>
        <end position="12"/>
    </location>
</feature>
<proteinExistence type="predicted"/>
<dbReference type="Proteomes" id="UP000887159">
    <property type="component" value="Unassembled WGS sequence"/>
</dbReference>
<reference evidence="2" key="1">
    <citation type="submission" date="2020-08" db="EMBL/GenBank/DDBJ databases">
        <title>Multicomponent nature underlies the extraordinary mechanical properties of spider dragline silk.</title>
        <authorList>
            <person name="Kono N."/>
            <person name="Nakamura H."/>
            <person name="Mori M."/>
            <person name="Yoshida Y."/>
            <person name="Ohtoshi R."/>
            <person name="Malay A.D."/>
            <person name="Moran D.A.P."/>
            <person name="Tomita M."/>
            <person name="Numata K."/>
            <person name="Arakawa K."/>
        </authorList>
    </citation>
    <scope>NUCLEOTIDE SEQUENCE</scope>
</reference>
<dbReference type="AlphaFoldDB" id="A0A8X6V185"/>
<organism evidence="2 3">
    <name type="scientific">Trichonephila clavipes</name>
    <name type="common">Golden silk orbweaver</name>
    <name type="synonym">Nephila clavipes</name>
    <dbReference type="NCBI Taxonomy" id="2585209"/>
    <lineage>
        <taxon>Eukaryota</taxon>
        <taxon>Metazoa</taxon>
        <taxon>Ecdysozoa</taxon>
        <taxon>Arthropoda</taxon>
        <taxon>Chelicerata</taxon>
        <taxon>Arachnida</taxon>
        <taxon>Araneae</taxon>
        <taxon>Araneomorphae</taxon>
        <taxon>Entelegynae</taxon>
        <taxon>Araneoidea</taxon>
        <taxon>Nephilidae</taxon>
        <taxon>Trichonephila</taxon>
    </lineage>
</organism>
<name>A0A8X6V185_TRICX</name>